<dbReference type="InterPro" id="IPR024584">
    <property type="entry name" value="Tuberin_N"/>
</dbReference>
<dbReference type="GO" id="GO:0005634">
    <property type="term" value="C:nucleus"/>
    <property type="evidence" value="ECO:0007669"/>
    <property type="project" value="InterPro"/>
</dbReference>
<dbReference type="STRING" id="1890683.A0A427YNI2"/>
<dbReference type="PANTHER" id="PTHR10063:SF0">
    <property type="entry name" value="TUBERIN"/>
    <property type="match status" value="1"/>
</dbReference>
<dbReference type="InterPro" id="IPR035974">
    <property type="entry name" value="Rap/Ran-GAP_sf"/>
</dbReference>
<dbReference type="PROSITE" id="PS50085">
    <property type="entry name" value="RAPGAP"/>
    <property type="match status" value="1"/>
</dbReference>
<name>A0A427YNI2_9TREE</name>
<dbReference type="Pfam" id="PF11864">
    <property type="entry name" value="DUF3384"/>
    <property type="match status" value="1"/>
</dbReference>
<evidence type="ECO:0000313" key="4">
    <source>
        <dbReference type="EMBL" id="RSH92633.1"/>
    </source>
</evidence>
<gene>
    <name evidence="4" type="primary">TSC2</name>
    <name evidence="4" type="ORF">EHS25_008078</name>
</gene>
<sequence>MSDREHSRDRPGHHPSSSGSGAGGALSFLPSIFGRRPPAISTRATSDTVRGAGDRRGSIEDLVSPRRRTVGLPSGEERKSKRNHSPAPFDPEAVIAHIAHAEPKDEATTAEVCEYVKAIAVYLVDRAIVDEVEHGFYKSTQKDPHHAVGVTSADLQTLYIKAIRFANPRAAPKLRIAAKRLLAALIAIAAPGGGDGLIHVELPDSINVRTLYRVITSAAVPPGPPSMDEINVEVGALNALTKNGTSVQLTEGIVGWLIRTVEDMSDAWMVWCTKRDEASHDWDEAPTRRKSPFAPIKPASPAEALSSIIDLISAVVSNHSALFSTEDLHRILAPLLTSFFRAAVAEVTTPGRSTEFTLSSLTSQDSPSSSVLSSPAVGPVSGLGLEPSLRRSLSIKRPLPPITSTTTAVTPAKSAAPARQSSGSESHHSAPPPGSPSVRSSSPPPGTASSRFRWARPIPSFCALLENLVKVTTIPDADFAHVIALACLALGQIGQETVVEAEMTATELMTLVLDSDVGRRAEQAIRLMLEGKASEAMSLDVLRNSEIDQRATKGAVAASQMFLRRMETSSGRSSSFSTCPLASIASSLRAAQSASRFQDAAERVKWEPVDYSILSLLLTHLTELRNLEASEGRTSGDAWAEGEAAGEILDGFVTTVTSLPHFELGELKSITSSYPQSPTSTYDVAAWMQRRASEGSRPSLLLPMFEAALHQLPKAVGHLHASTSTDPDFQHPRYIELLLRLAAFLDEEDAHVVVDFYKEECLCLPFTEGWIDNIWKLLNGFYLSTSNFDSVRKKVAKLLFEDVYGNAEDFTDLRTELVSQAILPFLGKVLFDQVEEEFQHAALAVLVKAAVVETVERDEERRSIRARKALRELEEEDATTSPSDELKEAAAGGTFDAIRTLLIKVATQTGCRGDDLPNAFALGATQSAHLAESLAFDRRSGRIKESTSTSGLKSFVGSISPPTRTTQLPTISAISATMASTGSEEHASPPPPLSNPHPHTDCKSLHAVIALIAIFSRLSFSPPHSLTSTAKAARTPASSRCITIFRDLLGLLFPMTDDQTGSKMPAGASKIPARCPRARLVILQWFMRLRADNKHRLFVRSGIDDLAMPFAAILRRTRETETQARAEMEESRRRSRPSQAVRGEEERGRTGRTSDPATRSRSRSKQPVTMRGVDHAYNPLWILPDPVMFEIPPDEQPSEGLTTYDPNHPSLQIPDAPPVEGVWLPVSEYVRVLNGILRGHDWELVSYVLCFLPLQLRNKLFFHGHRAVREVRALLDVLCNGVLGTTGRWETRFNVPTFIKRVEINAVAYQSLSIMIAYRGVISREGCDHLVRAFTAGLEARKELAKPCLQALMLCIYELETYVGRHLVDIVTRMGRIVTTSDIAVHVLEFTIALGQNGTLYRNFTDEQYRRVFHIAIDYIGEHNSRSDQPIDLSKSREEYTLSQHVIGLAYYAIYIWFLALRLPQRPKLVPEITRKLLQVRSQRTGIDEMAEVCFDWLARYTYGNADPKPATSFLSEVVMKDTRENEPPKSQSWLLGGAIITITSHARSGWATILTTRPTGTTSVVCKLENVPMLELGEANADLVSLPAFLMANRDQIMRGEEPQSQLEDPDALAQVHSSLPVPDTFNQGSMHGYIWSGATPSQRRKDVLVEPSYLALQLLSSYPNASLETPRGRLIPNEERFSRALRGIANTPVIDTLKIAVLYVGRGQTTETEILGNIDGSPLYLDFLSGLGRLIRLKGQVDIFVGGLNRDNDSDGEYAYAWWDDFSQVIFHTPTMMPNLEGYPTFDNKKRLVGNDYVKIVYNESGKDFEFDTIRTAWNFVNIVISPLTVGDADVVPGQSGVRQQAEEGWSDWDREEWFKVEIQTAPGIPDFTPLGEGKMVSRRAMPILVRHVAHLANDMAARFTHIRDASDAASAEYITSWRSRLRAMARLRASLPAVELPPEDDATQREEMLRE</sequence>
<feature type="compositionally biased region" description="Basic and acidic residues" evidence="2">
    <location>
        <begin position="1"/>
        <end position="12"/>
    </location>
</feature>
<feature type="compositionally biased region" description="Low complexity" evidence="2">
    <location>
        <begin position="14"/>
        <end position="31"/>
    </location>
</feature>
<feature type="domain" description="Rap-GAP" evidence="3">
    <location>
        <begin position="1687"/>
        <end position="1938"/>
    </location>
</feature>
<dbReference type="InterPro" id="IPR018515">
    <property type="entry name" value="Tuberin-type_domain"/>
</dbReference>
<protein>
    <submittedName>
        <fullName evidence="4">Tuberous sclerosis 2-like protein</fullName>
    </submittedName>
</protein>
<feature type="region of interest" description="Disordered" evidence="2">
    <location>
        <begin position="1121"/>
        <end position="1169"/>
    </location>
</feature>
<evidence type="ECO:0000256" key="2">
    <source>
        <dbReference type="SAM" id="MobiDB-lite"/>
    </source>
</evidence>
<feature type="region of interest" description="Disordered" evidence="2">
    <location>
        <begin position="357"/>
        <end position="379"/>
    </location>
</feature>
<dbReference type="Gene3D" id="3.40.50.11210">
    <property type="entry name" value="Rap/Ran-GAP"/>
    <property type="match status" value="1"/>
</dbReference>
<dbReference type="PANTHER" id="PTHR10063">
    <property type="entry name" value="TUBERIN"/>
    <property type="match status" value="1"/>
</dbReference>
<proteinExistence type="predicted"/>
<dbReference type="Proteomes" id="UP000279259">
    <property type="component" value="Unassembled WGS sequence"/>
</dbReference>
<dbReference type="OrthoDB" id="19311at2759"/>
<dbReference type="GO" id="GO:0032007">
    <property type="term" value="P:negative regulation of TOR signaling"/>
    <property type="evidence" value="ECO:0007669"/>
    <property type="project" value="TreeGrafter"/>
</dbReference>
<dbReference type="Pfam" id="PF03542">
    <property type="entry name" value="Tuberin"/>
    <property type="match status" value="1"/>
</dbReference>
<dbReference type="InterPro" id="IPR027107">
    <property type="entry name" value="Tuberin/Ral-act_asu"/>
</dbReference>
<keyword evidence="1" id="KW-0343">GTPase activation</keyword>
<evidence type="ECO:0000259" key="3">
    <source>
        <dbReference type="PROSITE" id="PS50085"/>
    </source>
</evidence>
<dbReference type="GO" id="GO:0051056">
    <property type="term" value="P:regulation of small GTPase mediated signal transduction"/>
    <property type="evidence" value="ECO:0007669"/>
    <property type="project" value="InterPro"/>
</dbReference>
<evidence type="ECO:0000256" key="1">
    <source>
        <dbReference type="ARBA" id="ARBA00022468"/>
    </source>
</evidence>
<dbReference type="GO" id="GO:0033596">
    <property type="term" value="C:TSC1-TSC2 complex"/>
    <property type="evidence" value="ECO:0007669"/>
    <property type="project" value="TreeGrafter"/>
</dbReference>
<dbReference type="FunFam" id="3.40.50.11210:FF:000007">
    <property type="entry name" value="Tuberous sclerosis 2"/>
    <property type="match status" value="1"/>
</dbReference>
<feature type="region of interest" description="Disordered" evidence="2">
    <location>
        <begin position="1"/>
        <end position="89"/>
    </location>
</feature>
<dbReference type="SUPFAM" id="SSF111347">
    <property type="entry name" value="Rap/Ran-GAP"/>
    <property type="match status" value="1"/>
</dbReference>
<dbReference type="EMBL" id="RSCD01000005">
    <property type="protein sequence ID" value="RSH92633.1"/>
    <property type="molecule type" value="Genomic_DNA"/>
</dbReference>
<dbReference type="GO" id="GO:0005096">
    <property type="term" value="F:GTPase activator activity"/>
    <property type="evidence" value="ECO:0007669"/>
    <property type="project" value="UniProtKB-KW"/>
</dbReference>
<feature type="compositionally biased region" description="Basic and acidic residues" evidence="2">
    <location>
        <begin position="1121"/>
        <end position="1132"/>
    </location>
</feature>
<reference evidence="4 5" key="1">
    <citation type="submission" date="2018-11" db="EMBL/GenBank/DDBJ databases">
        <title>Genome sequence of Saitozyma podzolica DSM 27192.</title>
        <authorList>
            <person name="Aliyu H."/>
            <person name="Gorte O."/>
            <person name="Ochsenreither K."/>
        </authorList>
    </citation>
    <scope>NUCLEOTIDE SEQUENCE [LARGE SCALE GENOMIC DNA]</scope>
    <source>
        <strain evidence="4 5">DSM 27192</strain>
    </source>
</reference>
<dbReference type="InterPro" id="IPR000331">
    <property type="entry name" value="Rap/Ran_GAP_dom"/>
</dbReference>
<feature type="compositionally biased region" description="Low complexity" evidence="2">
    <location>
        <begin position="358"/>
        <end position="379"/>
    </location>
</feature>
<accession>A0A427YNI2</accession>
<feature type="region of interest" description="Disordered" evidence="2">
    <location>
        <begin position="978"/>
        <end position="999"/>
    </location>
</feature>
<feature type="region of interest" description="Disordered" evidence="2">
    <location>
        <begin position="396"/>
        <end position="450"/>
    </location>
</feature>
<comment type="caution">
    <text evidence="4">The sequence shown here is derived from an EMBL/GenBank/DDBJ whole genome shotgun (WGS) entry which is preliminary data.</text>
</comment>
<evidence type="ECO:0000313" key="5">
    <source>
        <dbReference type="Proteomes" id="UP000279259"/>
    </source>
</evidence>
<organism evidence="4 5">
    <name type="scientific">Saitozyma podzolica</name>
    <dbReference type="NCBI Taxonomy" id="1890683"/>
    <lineage>
        <taxon>Eukaryota</taxon>
        <taxon>Fungi</taxon>
        <taxon>Dikarya</taxon>
        <taxon>Basidiomycota</taxon>
        <taxon>Agaricomycotina</taxon>
        <taxon>Tremellomycetes</taxon>
        <taxon>Tremellales</taxon>
        <taxon>Trimorphomycetaceae</taxon>
        <taxon>Saitozyma</taxon>
    </lineage>
</organism>
<keyword evidence="5" id="KW-1185">Reference proteome</keyword>
<dbReference type="Pfam" id="PF02145">
    <property type="entry name" value="Rap_GAP"/>
    <property type="match status" value="1"/>
</dbReference>